<reference evidence="1 2" key="1">
    <citation type="submission" date="2019-05" db="EMBL/GenBank/DDBJ databases">
        <title>Another draft genome of Portunus trituberculatus and its Hox gene families provides insights of decapod evolution.</title>
        <authorList>
            <person name="Jeong J.-H."/>
            <person name="Song I."/>
            <person name="Kim S."/>
            <person name="Choi T."/>
            <person name="Kim D."/>
            <person name="Ryu S."/>
            <person name="Kim W."/>
        </authorList>
    </citation>
    <scope>NUCLEOTIDE SEQUENCE [LARGE SCALE GENOMIC DNA]</scope>
    <source>
        <tissue evidence="1">Muscle</tissue>
    </source>
</reference>
<dbReference type="Proteomes" id="UP000324222">
    <property type="component" value="Unassembled WGS sequence"/>
</dbReference>
<dbReference type="AlphaFoldDB" id="A0A5B7D414"/>
<evidence type="ECO:0000313" key="1">
    <source>
        <dbReference type="EMBL" id="MPC16055.1"/>
    </source>
</evidence>
<evidence type="ECO:0000313" key="2">
    <source>
        <dbReference type="Proteomes" id="UP000324222"/>
    </source>
</evidence>
<protein>
    <submittedName>
        <fullName evidence="1">Uncharacterized protein</fullName>
    </submittedName>
</protein>
<keyword evidence="2" id="KW-1185">Reference proteome</keyword>
<sequence length="134" mass="15036">MLLGNDLAGELVVLTLRVSDTPLPANSTANPLYPACAVTHSQSKLQTPVASKALGTSLESLNSRCITKDELVKAQQEDDSLIKIRNSAVEIKDRNTLPCFYYNEDVLMRAYRSPEFRDLDSWAEFHQIYFITNI</sequence>
<accession>A0A5B7D414</accession>
<name>A0A5B7D414_PORTR</name>
<proteinExistence type="predicted"/>
<comment type="caution">
    <text evidence="1">The sequence shown here is derived from an EMBL/GenBank/DDBJ whole genome shotgun (WGS) entry which is preliminary data.</text>
</comment>
<gene>
    <name evidence="1" type="ORF">E2C01_008866</name>
</gene>
<dbReference type="EMBL" id="VSRR010000474">
    <property type="protein sequence ID" value="MPC16055.1"/>
    <property type="molecule type" value="Genomic_DNA"/>
</dbReference>
<organism evidence="1 2">
    <name type="scientific">Portunus trituberculatus</name>
    <name type="common">Swimming crab</name>
    <name type="synonym">Neptunus trituberculatus</name>
    <dbReference type="NCBI Taxonomy" id="210409"/>
    <lineage>
        <taxon>Eukaryota</taxon>
        <taxon>Metazoa</taxon>
        <taxon>Ecdysozoa</taxon>
        <taxon>Arthropoda</taxon>
        <taxon>Crustacea</taxon>
        <taxon>Multicrustacea</taxon>
        <taxon>Malacostraca</taxon>
        <taxon>Eumalacostraca</taxon>
        <taxon>Eucarida</taxon>
        <taxon>Decapoda</taxon>
        <taxon>Pleocyemata</taxon>
        <taxon>Brachyura</taxon>
        <taxon>Eubrachyura</taxon>
        <taxon>Portunoidea</taxon>
        <taxon>Portunidae</taxon>
        <taxon>Portuninae</taxon>
        <taxon>Portunus</taxon>
    </lineage>
</organism>